<dbReference type="OrthoDB" id="9797132at2"/>
<dbReference type="InterPro" id="IPR019903">
    <property type="entry name" value="RIC_family"/>
</dbReference>
<evidence type="ECO:0000313" key="7">
    <source>
        <dbReference type="Proteomes" id="UP000031518"/>
    </source>
</evidence>
<dbReference type="Gene3D" id="1.20.120.520">
    <property type="entry name" value="nmb1532 protein domain like"/>
    <property type="match status" value="1"/>
</dbReference>
<dbReference type="PANTHER" id="PTHR36438">
    <property type="entry name" value="IRON-SULFUR CLUSTER REPAIR PROTEIN YTFE"/>
    <property type="match status" value="1"/>
</dbReference>
<dbReference type="Pfam" id="PF01814">
    <property type="entry name" value="Hemerythrin"/>
    <property type="match status" value="1"/>
</dbReference>
<sequence length="242" mass="27462">MMNIDPTKTVREIALELPNATHIFERFKIDYCCGGDKSLSEACQAVGADPREVVQSLAEASGRLDEPSVDFRAVSLADLIDHIVAKHHAYTRQEMERLGPLFQKVCAAHGEKHPELLAMREVFGQMCAELEAHMFKEERVLFPYIIKLERADERDSLPPLFGGLSNPVRVMIAEHDSSGEDLRKLRRLSADYAAPDDACTSYRVLYRSLEELERDLHRHIHLENNILFPRALKLEEEIGAAK</sequence>
<dbReference type="STRING" id="454194.PYK22_00081"/>
<dbReference type="PANTHER" id="PTHR36438:SF1">
    <property type="entry name" value="IRON-SULFUR CLUSTER REPAIR PROTEIN YTFE"/>
    <property type="match status" value="1"/>
</dbReference>
<protein>
    <submittedName>
        <fullName evidence="6">Iron-sulfur cluster repair di-iron protein</fullName>
    </submittedName>
</protein>
<dbReference type="Pfam" id="PF04405">
    <property type="entry name" value="ScdA_N"/>
    <property type="match status" value="1"/>
</dbReference>
<dbReference type="NCBIfam" id="TIGR03652">
    <property type="entry name" value="FeS_repair_RIC"/>
    <property type="match status" value="1"/>
</dbReference>
<proteinExistence type="predicted"/>
<gene>
    <name evidence="6" type="ORF">PYK22_00081</name>
</gene>
<dbReference type="AlphaFoldDB" id="A0A0B6WV30"/>
<dbReference type="Proteomes" id="UP000031518">
    <property type="component" value="Unassembled WGS sequence"/>
</dbReference>
<reference evidence="6 7" key="2">
    <citation type="submission" date="2015-01" db="EMBL/GenBank/DDBJ databases">
        <title>Complete genome sequence of Pyrinomonas methylaliphatogenes type strain K22T.</title>
        <authorList>
            <person name="Lee K.C.Y."/>
            <person name="Power J.F."/>
            <person name="Dunfield P.F."/>
            <person name="Morgan X.C."/>
            <person name="Huttenhower C."/>
            <person name="Stott M.B."/>
        </authorList>
    </citation>
    <scope>NUCLEOTIDE SEQUENCE [LARGE SCALE GENOMIC DNA]</scope>
    <source>
        <strain evidence="6 7">K22</strain>
    </source>
</reference>
<reference evidence="6 7" key="1">
    <citation type="submission" date="2013-12" db="EMBL/GenBank/DDBJ databases">
        <authorList>
            <person name="Stott M."/>
        </authorList>
    </citation>
    <scope>NUCLEOTIDE SEQUENCE [LARGE SCALE GENOMIC DNA]</scope>
    <source>
        <strain evidence="6 7">K22</strain>
    </source>
</reference>
<name>A0A0B6WV30_9BACT</name>
<dbReference type="GO" id="GO:0005737">
    <property type="term" value="C:cytoplasm"/>
    <property type="evidence" value="ECO:0007669"/>
    <property type="project" value="UniProtKB-SubCell"/>
</dbReference>
<accession>A0A0B6WV30</accession>
<evidence type="ECO:0000256" key="2">
    <source>
        <dbReference type="ARBA" id="ARBA00022490"/>
    </source>
</evidence>
<evidence type="ECO:0000256" key="3">
    <source>
        <dbReference type="ARBA" id="ARBA00022723"/>
    </source>
</evidence>
<keyword evidence="3" id="KW-0479">Metal-binding</keyword>
<organism evidence="6 7">
    <name type="scientific">Pyrinomonas methylaliphatogenes</name>
    <dbReference type="NCBI Taxonomy" id="454194"/>
    <lineage>
        <taxon>Bacteria</taxon>
        <taxon>Pseudomonadati</taxon>
        <taxon>Acidobacteriota</taxon>
        <taxon>Blastocatellia</taxon>
        <taxon>Blastocatellales</taxon>
        <taxon>Pyrinomonadaceae</taxon>
        <taxon>Pyrinomonas</taxon>
    </lineage>
</organism>
<dbReference type="GO" id="GO:0046872">
    <property type="term" value="F:metal ion binding"/>
    <property type="evidence" value="ECO:0007669"/>
    <property type="project" value="UniProtKB-KW"/>
</dbReference>
<keyword evidence="2" id="KW-0963">Cytoplasm</keyword>
<evidence type="ECO:0000256" key="4">
    <source>
        <dbReference type="ARBA" id="ARBA00023004"/>
    </source>
</evidence>
<keyword evidence="7" id="KW-1185">Reference proteome</keyword>
<dbReference type="EMBL" id="CBXV010000001">
    <property type="protein sequence ID" value="CDM64089.1"/>
    <property type="molecule type" value="Genomic_DNA"/>
</dbReference>
<evidence type="ECO:0000256" key="1">
    <source>
        <dbReference type="ARBA" id="ARBA00004496"/>
    </source>
</evidence>
<feature type="domain" description="Hemerythrin-like" evidence="5">
    <location>
        <begin position="81"/>
        <end position="231"/>
    </location>
</feature>
<dbReference type="InterPro" id="IPR012312">
    <property type="entry name" value="Hemerythrin-like"/>
</dbReference>
<evidence type="ECO:0000259" key="5">
    <source>
        <dbReference type="Pfam" id="PF01814"/>
    </source>
</evidence>
<keyword evidence="4" id="KW-0408">Iron</keyword>
<evidence type="ECO:0000313" key="6">
    <source>
        <dbReference type="EMBL" id="CDM64089.1"/>
    </source>
</evidence>
<comment type="subcellular location">
    <subcellularLocation>
        <location evidence="1">Cytoplasm</location>
    </subcellularLocation>
</comment>